<dbReference type="Proteomes" id="UP000294289">
    <property type="component" value="Chromosome"/>
</dbReference>
<keyword evidence="4 6" id="KW-0378">Hydrolase</keyword>
<comment type="subunit">
    <text evidence="6">Consists of a catalytic RNA component (M1 or rnpB) and a protein subunit.</text>
</comment>
<evidence type="ECO:0000256" key="5">
    <source>
        <dbReference type="ARBA" id="ARBA00022884"/>
    </source>
</evidence>
<keyword evidence="1 6" id="KW-0819">tRNA processing</keyword>
<keyword evidence="5 6" id="KW-0694">RNA-binding</keyword>
<evidence type="ECO:0000313" key="9">
    <source>
        <dbReference type="Proteomes" id="UP000294289"/>
    </source>
</evidence>
<dbReference type="GO" id="GO:0030677">
    <property type="term" value="C:ribonuclease P complex"/>
    <property type="evidence" value="ECO:0007669"/>
    <property type="project" value="TreeGrafter"/>
</dbReference>
<dbReference type="InterPro" id="IPR020568">
    <property type="entry name" value="Ribosomal_Su5_D2-typ_SF"/>
</dbReference>
<dbReference type="PANTHER" id="PTHR33992">
    <property type="entry name" value="RIBONUCLEASE P PROTEIN COMPONENT"/>
    <property type="match status" value="1"/>
</dbReference>
<comment type="catalytic activity">
    <reaction evidence="6">
        <text>Endonucleolytic cleavage of RNA, removing 5'-extranucleotides from tRNA precursor.</text>
        <dbReference type="EC" id="3.1.26.5"/>
    </reaction>
</comment>
<evidence type="ECO:0000256" key="3">
    <source>
        <dbReference type="ARBA" id="ARBA00022759"/>
    </source>
</evidence>
<evidence type="ECO:0000256" key="2">
    <source>
        <dbReference type="ARBA" id="ARBA00022722"/>
    </source>
</evidence>
<dbReference type="EC" id="3.1.26.5" evidence="6 7"/>
<dbReference type="NCBIfam" id="TIGR00188">
    <property type="entry name" value="rnpA"/>
    <property type="match status" value="1"/>
</dbReference>
<sequence length="119" mass="14659">MMRFRFSRDLRLLTARHFNFVFEHPKRISTRYITILSRFNELAHPRIGLTISKKHIKHSYERNRIKRLMRDSFRIHQYHLLEMDFIVIAKSGINKIDNNTLTGILERLWCYHYRLDQRS</sequence>
<dbReference type="GO" id="GO:0000049">
    <property type="term" value="F:tRNA binding"/>
    <property type="evidence" value="ECO:0007669"/>
    <property type="project" value="UniProtKB-UniRule"/>
</dbReference>
<organism evidence="8 9">
    <name type="scientific">Candidatus Erwinia haradaeae</name>
    <dbReference type="NCBI Taxonomy" id="1922217"/>
    <lineage>
        <taxon>Bacteria</taxon>
        <taxon>Pseudomonadati</taxon>
        <taxon>Pseudomonadota</taxon>
        <taxon>Gammaproteobacteria</taxon>
        <taxon>Enterobacterales</taxon>
        <taxon>Erwiniaceae</taxon>
        <taxon>Erwinia</taxon>
    </lineage>
</organism>
<proteinExistence type="inferred from homology"/>
<evidence type="ECO:0000256" key="6">
    <source>
        <dbReference type="HAMAP-Rule" id="MF_00227"/>
    </source>
</evidence>
<dbReference type="OrthoDB" id="9796422at2"/>
<reference evidence="8 9" key="1">
    <citation type="submission" date="2019-02" db="EMBL/GenBank/DDBJ databases">
        <authorList>
            <person name="Manzano-Marin A."/>
            <person name="Manzano-Marin A."/>
        </authorList>
    </citation>
    <scope>NUCLEOTIDE SEQUENCE [LARGE SCALE GENOMIC DNA]</scope>
    <source>
        <strain evidence="8 9">ErCipiceae</strain>
    </source>
</reference>
<dbReference type="InterPro" id="IPR000100">
    <property type="entry name" value="RNase_P"/>
</dbReference>
<dbReference type="EMBL" id="LR217737">
    <property type="protein sequence ID" value="VFP87299.1"/>
    <property type="molecule type" value="Genomic_DNA"/>
</dbReference>
<dbReference type="AlphaFoldDB" id="A0A803FSX7"/>
<dbReference type="SUPFAM" id="SSF54211">
    <property type="entry name" value="Ribosomal protein S5 domain 2-like"/>
    <property type="match status" value="1"/>
</dbReference>
<dbReference type="PANTHER" id="PTHR33992:SF1">
    <property type="entry name" value="RIBONUCLEASE P PROTEIN COMPONENT"/>
    <property type="match status" value="1"/>
</dbReference>
<dbReference type="Gene3D" id="3.30.230.10">
    <property type="match status" value="1"/>
</dbReference>
<dbReference type="Pfam" id="PF00825">
    <property type="entry name" value="Ribonuclease_P"/>
    <property type="match status" value="1"/>
</dbReference>
<dbReference type="HAMAP" id="MF_00227">
    <property type="entry name" value="RNase_P"/>
    <property type="match status" value="1"/>
</dbReference>
<accession>A0A803FSX7</accession>
<dbReference type="InterPro" id="IPR014721">
    <property type="entry name" value="Ribsml_uS5_D2-typ_fold_subgr"/>
</dbReference>
<gene>
    <name evidence="6 8" type="primary">rnpA</name>
    <name evidence="8" type="ORF">ERCIPICE3303_086</name>
</gene>
<dbReference type="GO" id="GO:0001682">
    <property type="term" value="P:tRNA 5'-leader removal"/>
    <property type="evidence" value="ECO:0007669"/>
    <property type="project" value="UniProtKB-UniRule"/>
</dbReference>
<evidence type="ECO:0000256" key="4">
    <source>
        <dbReference type="ARBA" id="ARBA00022801"/>
    </source>
</evidence>
<dbReference type="GO" id="GO:0042781">
    <property type="term" value="F:3'-tRNA processing endoribonuclease activity"/>
    <property type="evidence" value="ECO:0007669"/>
    <property type="project" value="TreeGrafter"/>
</dbReference>
<dbReference type="GO" id="GO:0004526">
    <property type="term" value="F:ribonuclease P activity"/>
    <property type="evidence" value="ECO:0007669"/>
    <property type="project" value="UniProtKB-UniRule"/>
</dbReference>
<dbReference type="RefSeq" id="WP_157990796.1">
    <property type="nucleotide sequence ID" value="NZ_LR217737.1"/>
</dbReference>
<keyword evidence="3 6" id="KW-0255">Endonuclease</keyword>
<comment type="function">
    <text evidence="6">RNaseP catalyzes the removal of the 5'-leader sequence from pre-tRNA to produce the mature 5'-terminus. It can also cleave other RNA substrates such as 4.5S RNA. The protein component plays an auxiliary but essential role in vivo by binding to the 5'-leader sequence and broadening the substrate specificity of the ribozyme.</text>
</comment>
<evidence type="ECO:0000256" key="1">
    <source>
        <dbReference type="ARBA" id="ARBA00022694"/>
    </source>
</evidence>
<name>A0A803FSX7_9GAMM</name>
<evidence type="ECO:0000313" key="8">
    <source>
        <dbReference type="EMBL" id="VFP87299.1"/>
    </source>
</evidence>
<keyword evidence="2 6" id="KW-0540">Nuclease</keyword>
<protein>
    <recommendedName>
        <fullName evidence="6 7">Ribonuclease P protein component</fullName>
        <shortName evidence="6">RNase P protein</shortName>
        <shortName evidence="6">RNaseP protein</shortName>
        <ecNumber evidence="6 7">3.1.26.5</ecNumber>
    </recommendedName>
    <alternativeName>
        <fullName evidence="6">Protein C5</fullName>
    </alternativeName>
</protein>
<comment type="similarity">
    <text evidence="6">Belongs to the RnpA family.</text>
</comment>
<evidence type="ECO:0000256" key="7">
    <source>
        <dbReference type="NCBIfam" id="TIGR00188"/>
    </source>
</evidence>